<dbReference type="PANTHER" id="PTHR11070:SF23">
    <property type="entry name" value="RECBCD ENZYME SUBUNIT RECB"/>
    <property type="match status" value="1"/>
</dbReference>
<evidence type="ECO:0000259" key="12">
    <source>
        <dbReference type="PROSITE" id="PS51217"/>
    </source>
</evidence>
<dbReference type="Gene3D" id="1.10.486.10">
    <property type="entry name" value="PCRA, domain 4"/>
    <property type="match status" value="1"/>
</dbReference>
<dbReference type="PROSITE" id="PS51198">
    <property type="entry name" value="UVRD_HELICASE_ATP_BIND"/>
    <property type="match status" value="1"/>
</dbReference>
<feature type="compositionally biased region" description="Basic and acidic residues" evidence="10">
    <location>
        <begin position="526"/>
        <end position="541"/>
    </location>
</feature>
<evidence type="ECO:0000313" key="14">
    <source>
        <dbReference type="Proteomes" id="UP000030003"/>
    </source>
</evidence>
<dbReference type="InterPro" id="IPR000212">
    <property type="entry name" value="DNA_helicase_UvrD/REP"/>
</dbReference>
<reference evidence="13 14" key="1">
    <citation type="submission" date="2013-08" db="EMBL/GenBank/DDBJ databases">
        <title>Genomic analysis of Lysobacter defluvii.</title>
        <authorList>
            <person name="Wang Q."/>
            <person name="Wang G."/>
        </authorList>
    </citation>
    <scope>NUCLEOTIDE SEQUENCE [LARGE SCALE GENOMIC DNA]</scope>
    <source>
        <strain evidence="13 14">IMMIB APB-9</strain>
    </source>
</reference>
<dbReference type="GO" id="GO:0000725">
    <property type="term" value="P:recombinational repair"/>
    <property type="evidence" value="ECO:0007669"/>
    <property type="project" value="TreeGrafter"/>
</dbReference>
<dbReference type="RefSeq" id="WP_036138321.1">
    <property type="nucleotide sequence ID" value="NZ_AVBH01000172.1"/>
</dbReference>
<dbReference type="GO" id="GO:0003677">
    <property type="term" value="F:DNA binding"/>
    <property type="evidence" value="ECO:0007669"/>
    <property type="project" value="InterPro"/>
</dbReference>
<dbReference type="eggNOG" id="COG1074">
    <property type="taxonomic scope" value="Bacteria"/>
</dbReference>
<feature type="binding site" evidence="9">
    <location>
        <begin position="18"/>
        <end position="25"/>
    </location>
    <ligand>
        <name>ATP</name>
        <dbReference type="ChEBI" id="CHEBI:30616"/>
    </ligand>
</feature>
<dbReference type="AlphaFoldDB" id="A0A0A0M9V8"/>
<dbReference type="PANTHER" id="PTHR11070">
    <property type="entry name" value="UVRD / RECB / PCRA DNA HELICASE FAMILY MEMBER"/>
    <property type="match status" value="1"/>
</dbReference>
<dbReference type="OrthoDB" id="9810135at2"/>
<dbReference type="InterPro" id="IPR004586">
    <property type="entry name" value="RecB"/>
</dbReference>
<proteinExistence type="inferred from homology"/>
<keyword evidence="2 9" id="KW-0378">Hydrolase</keyword>
<sequence length="933" mass="100352">MSDPYLSLPLDGAHAIEASAGTGKTFTLATLVLRLVVEQRLDVGEVLAVTFTEAATQELRARIRKRLLVAGRVAAGDPEDGDSPEAAITRAVIEAHLESSGESPRAMARRLREAADRIDLAAIFTIHGFCARVLREHALECGQGFDAPELLANDKALREDVAADLWRSHATDAESVEALSALWSGGPQALAADLPLLVREPVLLPPEPGELPDPMPMLHAAGEAFADAARRHGDEFRAALAEAVANKVLHANSYKLAWIEELFDSLRTWCDSEDRGPFAHGKLPQLHRDTLLARTSKAGAGRTPDSPLCDAVEAYAQALARVGEIREAQKARLLHQVRAEARRRLASRKQALRIQTYDDLVDRVADAVDGPYADALAARLRAQYRVALVDEFQDTDPRQWRIFDRVFGRAGAEAGAGEPALFLIGDPKQAIYGFRGGDVETYLMACSSAAAAPPLSFNFRSRPSVLAAIDALYARADASPDTDGGAFVDPRIRFRPVRPGGSRDDADYQRGGGPAPALTLWRAPHPGRDEKGKEKSWSAPESRELATRACVAAIHGVLADAAAGRARIDGRPVQPGDIAVLVRTHDQATMIRQALSRVGIPAVAAGKLSLFATAEAREVHALLMALLHGADAARLRTALSTVLVGEDAAAIDALADEDALERWQLEAFGWRDRLQRGGPLALLGDLCAGHAKRLVGLLDGERRLTNYLQLAELLQEAHRQVPGLQGLADWLARQIAAASNDDEAQLLRLESDARRVQVVTLHKSKGLEYPLVFLPYAGIGGKAPAPGQRVVVNAAGGEAPDGEGSTRRQLHWKLGVPGSGWDEAAAAWKRAQQAEDARLLYVGLTRARDALWLAGGRFHAHQSSPLWPMIQDAAALQDAASGAIVVDDTPPPSTLPWLPASMGRAVPEARAPGRGLHSDWWVHSFTQLSNADA</sequence>
<dbReference type="Gene3D" id="1.10.3170.10">
    <property type="entry name" value="Recbcd, chain B, domain 2"/>
    <property type="match status" value="1"/>
</dbReference>
<feature type="non-terminal residue" evidence="13">
    <location>
        <position position="933"/>
    </location>
</feature>
<evidence type="ECO:0000256" key="10">
    <source>
        <dbReference type="SAM" id="MobiDB-lite"/>
    </source>
</evidence>
<dbReference type="STRING" id="1385515.GCA_000423325_02459"/>
<dbReference type="Proteomes" id="UP000030003">
    <property type="component" value="Unassembled WGS sequence"/>
</dbReference>
<evidence type="ECO:0000256" key="7">
    <source>
        <dbReference type="ARBA" id="ARBA00034808"/>
    </source>
</evidence>
<dbReference type="InterPro" id="IPR014017">
    <property type="entry name" value="DNA_helicase_UvrD-like_C"/>
</dbReference>
<evidence type="ECO:0000256" key="3">
    <source>
        <dbReference type="ARBA" id="ARBA00022806"/>
    </source>
</evidence>
<protein>
    <recommendedName>
        <fullName evidence="7">DNA 3'-5' helicase</fullName>
        <ecNumber evidence="7">5.6.2.4</ecNumber>
    </recommendedName>
</protein>
<keyword evidence="14" id="KW-1185">Reference proteome</keyword>
<evidence type="ECO:0000256" key="9">
    <source>
        <dbReference type="PROSITE-ProRule" id="PRU00560"/>
    </source>
</evidence>
<keyword evidence="4 9" id="KW-0067">ATP-binding</keyword>
<dbReference type="GO" id="GO:0005829">
    <property type="term" value="C:cytosol"/>
    <property type="evidence" value="ECO:0007669"/>
    <property type="project" value="TreeGrafter"/>
</dbReference>
<feature type="domain" description="UvrD-like helicase ATP-binding" evidence="11">
    <location>
        <begin position="1"/>
        <end position="462"/>
    </location>
</feature>
<evidence type="ECO:0000256" key="8">
    <source>
        <dbReference type="ARBA" id="ARBA00048988"/>
    </source>
</evidence>
<dbReference type="EC" id="5.6.2.4" evidence="7"/>
<comment type="catalytic activity">
    <reaction evidence="6">
        <text>Couples ATP hydrolysis with the unwinding of duplex DNA by translocating in the 3'-5' direction.</text>
        <dbReference type="EC" id="5.6.2.4"/>
    </reaction>
</comment>
<comment type="caution">
    <text evidence="13">The sequence shown here is derived from an EMBL/GenBank/DDBJ whole genome shotgun (WGS) entry which is preliminary data.</text>
</comment>
<evidence type="ECO:0000256" key="6">
    <source>
        <dbReference type="ARBA" id="ARBA00034617"/>
    </source>
</evidence>
<accession>A0A0A0M9V8</accession>
<evidence type="ECO:0000256" key="5">
    <source>
        <dbReference type="ARBA" id="ARBA00023235"/>
    </source>
</evidence>
<dbReference type="Gene3D" id="3.40.50.300">
    <property type="entry name" value="P-loop containing nucleotide triphosphate hydrolases"/>
    <property type="match status" value="2"/>
</dbReference>
<feature type="region of interest" description="Disordered" evidence="10">
    <location>
        <begin position="485"/>
        <end position="541"/>
    </location>
</feature>
<dbReference type="PROSITE" id="PS51217">
    <property type="entry name" value="UVRD_HELICASE_CTER"/>
    <property type="match status" value="1"/>
</dbReference>
<dbReference type="Pfam" id="PF13361">
    <property type="entry name" value="UvrD_C"/>
    <property type="match status" value="2"/>
</dbReference>
<evidence type="ECO:0000256" key="4">
    <source>
        <dbReference type="ARBA" id="ARBA00022840"/>
    </source>
</evidence>
<evidence type="ECO:0000313" key="13">
    <source>
        <dbReference type="EMBL" id="KGO97901.1"/>
    </source>
</evidence>
<keyword evidence="3 9" id="KW-0347">Helicase</keyword>
<evidence type="ECO:0000256" key="1">
    <source>
        <dbReference type="ARBA" id="ARBA00022741"/>
    </source>
</evidence>
<dbReference type="Pfam" id="PF00580">
    <property type="entry name" value="UvrD-helicase"/>
    <property type="match status" value="1"/>
</dbReference>
<organism evidence="13 14">
    <name type="scientific">Lysobacter defluvii IMMIB APB-9 = DSM 18482</name>
    <dbReference type="NCBI Taxonomy" id="1385515"/>
    <lineage>
        <taxon>Bacteria</taxon>
        <taxon>Pseudomonadati</taxon>
        <taxon>Pseudomonadota</taxon>
        <taxon>Gammaproteobacteria</taxon>
        <taxon>Lysobacterales</taxon>
        <taxon>Lysobacteraceae</taxon>
        <taxon>Novilysobacter</taxon>
    </lineage>
</organism>
<name>A0A0A0M9V8_9GAMM</name>
<dbReference type="EMBL" id="AVBH01000172">
    <property type="protein sequence ID" value="KGO97901.1"/>
    <property type="molecule type" value="Genomic_DNA"/>
</dbReference>
<evidence type="ECO:0000256" key="2">
    <source>
        <dbReference type="ARBA" id="ARBA00022801"/>
    </source>
</evidence>
<feature type="domain" description="UvrD-like helicase C-terminal" evidence="12">
    <location>
        <begin position="515"/>
        <end position="766"/>
    </location>
</feature>
<dbReference type="GO" id="GO:0009338">
    <property type="term" value="C:exodeoxyribonuclease V complex"/>
    <property type="evidence" value="ECO:0007669"/>
    <property type="project" value="TreeGrafter"/>
</dbReference>
<dbReference type="GO" id="GO:0008854">
    <property type="term" value="F:exodeoxyribonuclease V activity"/>
    <property type="evidence" value="ECO:0007669"/>
    <property type="project" value="InterPro"/>
</dbReference>
<dbReference type="GO" id="GO:0043138">
    <property type="term" value="F:3'-5' DNA helicase activity"/>
    <property type="evidence" value="ECO:0007669"/>
    <property type="project" value="UniProtKB-EC"/>
</dbReference>
<keyword evidence="1 9" id="KW-0547">Nucleotide-binding</keyword>
<gene>
    <name evidence="13" type="ORF">N791_05500</name>
</gene>
<keyword evidence="5" id="KW-0413">Isomerase</keyword>
<evidence type="ECO:0000259" key="11">
    <source>
        <dbReference type="PROSITE" id="PS51198"/>
    </source>
</evidence>
<dbReference type="GO" id="GO:0005524">
    <property type="term" value="F:ATP binding"/>
    <property type="evidence" value="ECO:0007669"/>
    <property type="project" value="UniProtKB-UniRule"/>
</dbReference>
<dbReference type="SUPFAM" id="SSF52540">
    <property type="entry name" value="P-loop containing nucleoside triphosphate hydrolases"/>
    <property type="match status" value="1"/>
</dbReference>
<dbReference type="InterPro" id="IPR014016">
    <property type="entry name" value="UvrD-like_ATP-bd"/>
</dbReference>
<dbReference type="HAMAP" id="MF_01485">
    <property type="entry name" value="RecB"/>
    <property type="match status" value="1"/>
</dbReference>
<comment type="catalytic activity">
    <reaction evidence="8">
        <text>ATP + H2O = ADP + phosphate + H(+)</text>
        <dbReference type="Rhea" id="RHEA:13065"/>
        <dbReference type="ChEBI" id="CHEBI:15377"/>
        <dbReference type="ChEBI" id="CHEBI:15378"/>
        <dbReference type="ChEBI" id="CHEBI:30616"/>
        <dbReference type="ChEBI" id="CHEBI:43474"/>
        <dbReference type="ChEBI" id="CHEBI:456216"/>
        <dbReference type="EC" id="5.6.2.4"/>
    </reaction>
</comment>
<dbReference type="InterPro" id="IPR027417">
    <property type="entry name" value="P-loop_NTPase"/>
</dbReference>